<comment type="subcellular location">
    <subcellularLocation>
        <location evidence="7">Cytoplasm</location>
    </subcellularLocation>
</comment>
<sequence>MLHGHERAITQIKYNREGDLLFSSSKDNKPNVWYSLNGERLGTFNGHQGAVWCIDVDWTTSRFLSGAGDNTLKVWDCETGKEIGNISTNSSVRTCLFSYSGNMAVYTTDRAMRHQCEIFIIDVRNVDESISHADPILRIPIKGSRVSSILWDNLDETIITGHENGDLVKWDLKTGKELSSMKEHENLINDMQWNKDGTMFVTASKDHTAKLFDATDLLLLKTYKTERPVNSAAISPIFEHVVVGGGQDAMDVTTTSARVGKFDSRFFHMVFEEEFGRVKGHFGPINSVAFHPDGKSYSSGGEDGYVRVHNFDSSGSFDPTVGAGLLLKKGIDKHLAHSILFKGFRTRRFPITSSKSSPAAVKMFFSGIGVNGLNSM</sequence>
<evidence type="ECO:0000313" key="10">
    <source>
        <dbReference type="Proteomes" id="UP000719412"/>
    </source>
</evidence>
<evidence type="ECO:0000256" key="2">
    <source>
        <dbReference type="ARBA" id="ARBA00022540"/>
    </source>
</evidence>
<dbReference type="EMBL" id="JABDTM020023108">
    <property type="protein sequence ID" value="KAH0815422.1"/>
    <property type="molecule type" value="Genomic_DNA"/>
</dbReference>
<dbReference type="GO" id="GO:0033290">
    <property type="term" value="C:eukaryotic 48S preinitiation complex"/>
    <property type="evidence" value="ECO:0007669"/>
    <property type="project" value="UniProtKB-UniRule"/>
</dbReference>
<dbReference type="PANTHER" id="PTHR19877">
    <property type="entry name" value="EUKARYOTIC TRANSLATION INITIATION FACTOR 3 SUBUNIT I"/>
    <property type="match status" value="1"/>
</dbReference>
<accession>A0A8J6LC77</accession>
<evidence type="ECO:0000256" key="8">
    <source>
        <dbReference type="PROSITE-ProRule" id="PRU00221"/>
    </source>
</evidence>
<evidence type="ECO:0000256" key="1">
    <source>
        <dbReference type="ARBA" id="ARBA00022490"/>
    </source>
</evidence>
<dbReference type="Gene3D" id="2.130.10.10">
    <property type="entry name" value="YVTN repeat-like/Quinoprotein amine dehydrogenase"/>
    <property type="match status" value="1"/>
</dbReference>
<dbReference type="InterPro" id="IPR001680">
    <property type="entry name" value="WD40_rpt"/>
</dbReference>
<gene>
    <name evidence="9" type="ORF">GEV33_007369</name>
</gene>
<protein>
    <recommendedName>
        <fullName evidence="7">Eukaryotic translation initiation factor 3 subunit I</fullName>
        <shortName evidence="7">eIF3i</shortName>
    </recommendedName>
</protein>
<comment type="subunit">
    <text evidence="7">Component of the eukaryotic translation initiation factor 3 (eIF-3) complex.</text>
</comment>
<evidence type="ECO:0000256" key="3">
    <source>
        <dbReference type="ARBA" id="ARBA00022574"/>
    </source>
</evidence>
<dbReference type="PROSITE" id="PS50082">
    <property type="entry name" value="WD_REPEATS_2"/>
    <property type="match status" value="4"/>
</dbReference>
<dbReference type="GO" id="GO:0003743">
    <property type="term" value="F:translation initiation factor activity"/>
    <property type="evidence" value="ECO:0007669"/>
    <property type="project" value="UniProtKB-UniRule"/>
</dbReference>
<feature type="repeat" description="WD" evidence="8">
    <location>
        <begin position="278"/>
        <end position="313"/>
    </location>
</feature>
<reference evidence="9" key="2">
    <citation type="submission" date="2021-08" db="EMBL/GenBank/DDBJ databases">
        <authorList>
            <person name="Eriksson T."/>
        </authorList>
    </citation>
    <scope>NUCLEOTIDE SEQUENCE</scope>
    <source>
        <strain evidence="9">Stoneville</strain>
        <tissue evidence="9">Whole head</tissue>
    </source>
</reference>
<dbReference type="GO" id="GO:0016282">
    <property type="term" value="C:eukaryotic 43S preinitiation complex"/>
    <property type="evidence" value="ECO:0007669"/>
    <property type="project" value="UniProtKB-UniRule"/>
</dbReference>
<feature type="repeat" description="WD" evidence="8">
    <location>
        <begin position="2"/>
        <end position="43"/>
    </location>
</feature>
<keyword evidence="4" id="KW-0677">Repeat</keyword>
<dbReference type="GO" id="GO:0001732">
    <property type="term" value="P:formation of cytoplasmic translation initiation complex"/>
    <property type="evidence" value="ECO:0007669"/>
    <property type="project" value="UniProtKB-UniRule"/>
</dbReference>
<keyword evidence="3 8" id="KW-0853">WD repeat</keyword>
<dbReference type="InterPro" id="IPR015943">
    <property type="entry name" value="WD40/YVTN_repeat-like_dom_sf"/>
</dbReference>
<organism evidence="9 10">
    <name type="scientific">Tenebrio molitor</name>
    <name type="common">Yellow mealworm beetle</name>
    <dbReference type="NCBI Taxonomy" id="7067"/>
    <lineage>
        <taxon>Eukaryota</taxon>
        <taxon>Metazoa</taxon>
        <taxon>Ecdysozoa</taxon>
        <taxon>Arthropoda</taxon>
        <taxon>Hexapoda</taxon>
        <taxon>Insecta</taxon>
        <taxon>Pterygota</taxon>
        <taxon>Neoptera</taxon>
        <taxon>Endopterygota</taxon>
        <taxon>Coleoptera</taxon>
        <taxon>Polyphaga</taxon>
        <taxon>Cucujiformia</taxon>
        <taxon>Tenebrionidae</taxon>
        <taxon>Tenebrio</taxon>
    </lineage>
</organism>
<name>A0A8J6LC77_TENMO</name>
<keyword evidence="10" id="KW-1185">Reference proteome</keyword>
<comment type="similarity">
    <text evidence="6">Belongs to the WD repeat STRAP family.</text>
</comment>
<comment type="function">
    <text evidence="7">Component of the eukaryotic translation initiation factor 3 (eIF-3) complex, which is involved in protein synthesis of a specialized repertoire of mRNAs and, together with other initiation factors, stimulates binding of mRNA and methionyl-tRNAi to the 40S ribosome. The eIF-3 complex specifically targets and initiates translation of a subset of mRNAs involved in cell proliferation.</text>
</comment>
<dbReference type="GO" id="GO:0003723">
    <property type="term" value="F:RNA binding"/>
    <property type="evidence" value="ECO:0007669"/>
    <property type="project" value="TreeGrafter"/>
</dbReference>
<dbReference type="SUPFAM" id="SSF50978">
    <property type="entry name" value="WD40 repeat-like"/>
    <property type="match status" value="1"/>
</dbReference>
<comment type="similarity">
    <text evidence="7">Belongs to the eIF-3 subunit I family.</text>
</comment>
<keyword evidence="1 7" id="KW-0963">Cytoplasm</keyword>
<dbReference type="HAMAP" id="MF_03008">
    <property type="entry name" value="eIF3i"/>
    <property type="match status" value="1"/>
</dbReference>
<evidence type="ECO:0000256" key="7">
    <source>
        <dbReference type="HAMAP-Rule" id="MF_03008"/>
    </source>
</evidence>
<keyword evidence="5 7" id="KW-0648">Protein biosynthesis</keyword>
<evidence type="ECO:0000256" key="5">
    <source>
        <dbReference type="ARBA" id="ARBA00022917"/>
    </source>
</evidence>
<dbReference type="SMART" id="SM00320">
    <property type="entry name" value="WD40"/>
    <property type="match status" value="5"/>
</dbReference>
<comment type="caution">
    <text evidence="9">The sequence shown here is derived from an EMBL/GenBank/DDBJ whole genome shotgun (WGS) entry which is preliminary data.</text>
</comment>
<feature type="repeat" description="WD" evidence="8">
    <location>
        <begin position="44"/>
        <end position="85"/>
    </location>
</feature>
<dbReference type="InterPro" id="IPR027525">
    <property type="entry name" value="eIF3i"/>
</dbReference>
<dbReference type="Pfam" id="PF24805">
    <property type="entry name" value="EIF3I"/>
    <property type="match status" value="1"/>
</dbReference>
<reference evidence="9" key="1">
    <citation type="journal article" date="2020" name="J Insects Food Feed">
        <title>The yellow mealworm (Tenebrio molitor) genome: a resource for the emerging insects as food and feed industry.</title>
        <authorList>
            <person name="Eriksson T."/>
            <person name="Andere A."/>
            <person name="Kelstrup H."/>
            <person name="Emery V."/>
            <person name="Picard C."/>
        </authorList>
    </citation>
    <scope>NUCLEOTIDE SEQUENCE</scope>
    <source>
        <strain evidence="9">Stoneville</strain>
        <tissue evidence="9">Whole head</tissue>
    </source>
</reference>
<evidence type="ECO:0000256" key="4">
    <source>
        <dbReference type="ARBA" id="ARBA00022737"/>
    </source>
</evidence>
<dbReference type="AlphaFoldDB" id="A0A8J6LC77"/>
<feature type="repeat" description="WD" evidence="8">
    <location>
        <begin position="181"/>
        <end position="222"/>
    </location>
</feature>
<dbReference type="PROSITE" id="PS50294">
    <property type="entry name" value="WD_REPEATS_REGION"/>
    <property type="match status" value="4"/>
</dbReference>
<dbReference type="Proteomes" id="UP000719412">
    <property type="component" value="Unassembled WGS sequence"/>
</dbReference>
<dbReference type="GO" id="GO:0071541">
    <property type="term" value="C:eukaryotic translation initiation factor 3 complex, eIF3m"/>
    <property type="evidence" value="ECO:0007669"/>
    <property type="project" value="TreeGrafter"/>
</dbReference>
<dbReference type="InterPro" id="IPR036322">
    <property type="entry name" value="WD40_repeat_dom_sf"/>
</dbReference>
<dbReference type="FunFam" id="2.130.10.10:FF:000127">
    <property type="entry name" value="Eukaryotic translation initiation factor 3 subunit I"/>
    <property type="match status" value="1"/>
</dbReference>
<proteinExistence type="inferred from homology"/>
<keyword evidence="2 7" id="KW-0396">Initiation factor</keyword>
<evidence type="ECO:0000313" key="9">
    <source>
        <dbReference type="EMBL" id="KAH0815422.1"/>
    </source>
</evidence>
<evidence type="ECO:0000256" key="6">
    <source>
        <dbReference type="ARBA" id="ARBA00038394"/>
    </source>
</evidence>
<dbReference type="PANTHER" id="PTHR19877:SF1">
    <property type="entry name" value="EUKARYOTIC TRANSLATION INITIATION FACTOR 3 SUBUNIT I"/>
    <property type="match status" value="1"/>
</dbReference>